<reference evidence="9 10" key="1">
    <citation type="journal article" date="2024" name="Commun. Biol.">
        <title>Comparative genomic analysis of thermophilic fungi reveals convergent evolutionary adaptations and gene losses.</title>
        <authorList>
            <person name="Steindorff A.S."/>
            <person name="Aguilar-Pontes M.V."/>
            <person name="Robinson A.J."/>
            <person name="Andreopoulos B."/>
            <person name="LaButti K."/>
            <person name="Kuo A."/>
            <person name="Mondo S."/>
            <person name="Riley R."/>
            <person name="Otillar R."/>
            <person name="Haridas S."/>
            <person name="Lipzen A."/>
            <person name="Grimwood J."/>
            <person name="Schmutz J."/>
            <person name="Clum A."/>
            <person name="Reid I.D."/>
            <person name="Moisan M.C."/>
            <person name="Butler G."/>
            <person name="Nguyen T.T.M."/>
            <person name="Dewar K."/>
            <person name="Conant G."/>
            <person name="Drula E."/>
            <person name="Henrissat B."/>
            <person name="Hansel C."/>
            <person name="Singer S."/>
            <person name="Hutchinson M.I."/>
            <person name="de Vries R.P."/>
            <person name="Natvig D.O."/>
            <person name="Powell A.J."/>
            <person name="Tsang A."/>
            <person name="Grigoriev I.V."/>
        </authorList>
    </citation>
    <scope>NUCLEOTIDE SEQUENCE [LARGE SCALE GENOMIC DNA]</scope>
    <source>
        <strain evidence="9 10">ATCC 22073</strain>
    </source>
</reference>
<evidence type="ECO:0000256" key="2">
    <source>
        <dbReference type="ARBA" id="ARBA00008816"/>
    </source>
</evidence>
<evidence type="ECO:0000256" key="4">
    <source>
        <dbReference type="ARBA" id="ARBA00022989"/>
    </source>
</evidence>
<keyword evidence="3 7" id="KW-0812">Transmembrane</keyword>
<comment type="subcellular location">
    <subcellularLocation>
        <location evidence="1">Membrane</location>
        <topology evidence="1">Multi-pass membrane protein</topology>
    </subcellularLocation>
</comment>
<feature type="transmembrane region" description="Helical" evidence="7">
    <location>
        <begin position="193"/>
        <end position="211"/>
    </location>
</feature>
<keyword evidence="4 7" id="KW-1133">Transmembrane helix</keyword>
<protein>
    <recommendedName>
        <fullName evidence="8">Phosphatidic acid phosphatase type 2/haloperoxidase domain-containing protein</fullName>
    </recommendedName>
</protein>
<evidence type="ECO:0000313" key="10">
    <source>
        <dbReference type="Proteomes" id="UP001600064"/>
    </source>
</evidence>
<keyword evidence="10" id="KW-1185">Reference proteome</keyword>
<comment type="caution">
    <text evidence="9">The sequence shown here is derived from an EMBL/GenBank/DDBJ whole genome shotgun (WGS) entry which is preliminary data.</text>
</comment>
<dbReference type="RefSeq" id="XP_070866722.1">
    <property type="nucleotide sequence ID" value="XM_071009156.1"/>
</dbReference>
<feature type="transmembrane region" description="Helical" evidence="7">
    <location>
        <begin position="251"/>
        <end position="272"/>
    </location>
</feature>
<dbReference type="PANTHER" id="PTHR10165">
    <property type="entry name" value="LIPID PHOSPHATE PHOSPHATASE"/>
    <property type="match status" value="1"/>
</dbReference>
<comment type="similarity">
    <text evidence="2">Belongs to the PA-phosphatase related phosphoesterase family.</text>
</comment>
<evidence type="ECO:0000256" key="3">
    <source>
        <dbReference type="ARBA" id="ARBA00022692"/>
    </source>
</evidence>
<evidence type="ECO:0000313" key="9">
    <source>
        <dbReference type="EMBL" id="KAL2267995.1"/>
    </source>
</evidence>
<dbReference type="GeneID" id="98123800"/>
<evidence type="ECO:0000256" key="5">
    <source>
        <dbReference type="ARBA" id="ARBA00023136"/>
    </source>
</evidence>
<dbReference type="SMART" id="SM00014">
    <property type="entry name" value="acidPPc"/>
    <property type="match status" value="1"/>
</dbReference>
<evidence type="ECO:0000256" key="6">
    <source>
        <dbReference type="SAM" id="MobiDB-lite"/>
    </source>
</evidence>
<accession>A0ABR4DCC6</accession>
<dbReference type="InterPro" id="IPR043216">
    <property type="entry name" value="PAP-like"/>
</dbReference>
<gene>
    <name evidence="9" type="ORF">VTJ83DRAFT_2841</name>
</gene>
<proteinExistence type="inferred from homology"/>
<feature type="domain" description="Phosphatidic acid phosphatase type 2/haloperoxidase" evidence="8">
    <location>
        <begin position="114"/>
        <end position="269"/>
    </location>
</feature>
<keyword evidence="5 7" id="KW-0472">Membrane</keyword>
<feature type="transmembrane region" description="Helical" evidence="7">
    <location>
        <begin position="77"/>
        <end position="99"/>
    </location>
</feature>
<organism evidence="9 10">
    <name type="scientific">Remersonia thermophila</name>
    <dbReference type="NCBI Taxonomy" id="72144"/>
    <lineage>
        <taxon>Eukaryota</taxon>
        <taxon>Fungi</taxon>
        <taxon>Dikarya</taxon>
        <taxon>Ascomycota</taxon>
        <taxon>Pezizomycotina</taxon>
        <taxon>Sordariomycetes</taxon>
        <taxon>Sordariomycetidae</taxon>
        <taxon>Sordariales</taxon>
        <taxon>Sordariales incertae sedis</taxon>
        <taxon>Remersonia</taxon>
    </lineage>
</organism>
<dbReference type="EMBL" id="JAZGUE010000003">
    <property type="protein sequence ID" value="KAL2267995.1"/>
    <property type="molecule type" value="Genomic_DNA"/>
</dbReference>
<feature type="transmembrane region" description="Helical" evidence="7">
    <location>
        <begin position="111"/>
        <end position="134"/>
    </location>
</feature>
<name>A0ABR4DCC6_9PEZI</name>
<dbReference type="SUPFAM" id="SSF48317">
    <property type="entry name" value="Acid phosphatase/Vanadium-dependent haloperoxidase"/>
    <property type="match status" value="1"/>
</dbReference>
<dbReference type="InterPro" id="IPR036938">
    <property type="entry name" value="PAP2/HPO_sf"/>
</dbReference>
<evidence type="ECO:0000256" key="7">
    <source>
        <dbReference type="SAM" id="Phobius"/>
    </source>
</evidence>
<dbReference type="Pfam" id="PF01569">
    <property type="entry name" value="PAP2"/>
    <property type="match status" value="1"/>
</dbReference>
<evidence type="ECO:0000256" key="1">
    <source>
        <dbReference type="ARBA" id="ARBA00004141"/>
    </source>
</evidence>
<dbReference type="Proteomes" id="UP001600064">
    <property type="component" value="Unassembled WGS sequence"/>
</dbReference>
<feature type="transmembrane region" description="Helical" evidence="7">
    <location>
        <begin position="223"/>
        <end position="245"/>
    </location>
</feature>
<dbReference type="PANTHER" id="PTHR10165:SF84">
    <property type="entry name" value="PHOSPHATIDIC ACID PHOSPHATASE BETA"/>
    <property type="match status" value="1"/>
</dbReference>
<dbReference type="Gene3D" id="1.20.144.10">
    <property type="entry name" value="Phosphatidic acid phosphatase type 2/haloperoxidase"/>
    <property type="match status" value="1"/>
</dbReference>
<sequence length="384" mass="42570">MAETPMPMGSTWRRSVRFVITWVKLSWKDILTIAIIGATSLGVYNAPVPFTRNFPITFTTSGDIVYPDLAYPSNRGWVISPTLSGVLSSVIPIAVIALAQLRIRSFWDFNNAILGVLYSLALGALFQAVVKVLVGSYRPYWLDVCQPDVSRAAANNDTGLNGVGFRQIMFTPTVCTNTDTRALRNAMTGFPSGHATAGFAGYTFLFLWMNAKLKVWADFQAGFYWLALLLAPALGAVLIAGSLTIDMAHHWYDIVGGSLLGFAVAVMVYRLLYAAVWDWRFNHIPLRRDRVFDYAAAAGLMPEIKQRYVFTTKLGWGRKRKSGLRRARGKGADNVRNGVNSRKDTELPEQPEEVERIPQERVSYPSPAAVRGDTSQCGGREEMV</sequence>
<evidence type="ECO:0000259" key="8">
    <source>
        <dbReference type="SMART" id="SM00014"/>
    </source>
</evidence>
<dbReference type="InterPro" id="IPR000326">
    <property type="entry name" value="PAP2/HPO"/>
</dbReference>
<feature type="region of interest" description="Disordered" evidence="6">
    <location>
        <begin position="321"/>
        <end position="384"/>
    </location>
</feature>